<keyword evidence="2" id="KW-1185">Reference proteome</keyword>
<dbReference type="SUPFAM" id="SSF69047">
    <property type="entry name" value="Hypothetical protein YjbJ"/>
    <property type="match status" value="1"/>
</dbReference>
<dbReference type="eggNOG" id="COG3237">
    <property type="taxonomic scope" value="Bacteria"/>
</dbReference>
<name>D8J1T9_HERSS</name>
<evidence type="ECO:0008006" key="3">
    <source>
        <dbReference type="Google" id="ProtNLM"/>
    </source>
</evidence>
<evidence type="ECO:0000313" key="1">
    <source>
        <dbReference type="EMBL" id="ADJ62710.1"/>
    </source>
</evidence>
<dbReference type="InterPro" id="IPR036629">
    <property type="entry name" value="YjbJ_sf"/>
</dbReference>
<dbReference type="Proteomes" id="UP000000329">
    <property type="component" value="Chromosome"/>
</dbReference>
<dbReference type="AlphaFoldDB" id="D8J1T9"/>
<proteinExistence type="predicted"/>
<sequence>MGSMDCSSGVALLHSFILGAHRPLRHRTRPQAPVGNGLPMHWKMALESSPPNDASPVPARLCALSYKTIGRRPIEPCSMALLPFFPCCTGCPARAGPDHLDHEETHMNKKTIHGQWQLALGKFQENLGAALGNVNLQRAAQRRQMDGRIMHAVGQAQDLIKRSLRQRAGSL</sequence>
<organism evidence="1 2">
    <name type="scientific">Herbaspirillum seropedicae (strain SmR1)</name>
    <dbReference type="NCBI Taxonomy" id="757424"/>
    <lineage>
        <taxon>Bacteria</taxon>
        <taxon>Pseudomonadati</taxon>
        <taxon>Pseudomonadota</taxon>
        <taxon>Betaproteobacteria</taxon>
        <taxon>Burkholderiales</taxon>
        <taxon>Oxalobacteraceae</taxon>
        <taxon>Herbaspirillum</taxon>
    </lineage>
</organism>
<evidence type="ECO:0000313" key="2">
    <source>
        <dbReference type="Proteomes" id="UP000000329"/>
    </source>
</evidence>
<dbReference type="STRING" id="757424.Hsero_1193"/>
<accession>D8J1T9</accession>
<protein>
    <recommendedName>
        <fullName evidence="3">CsbD family protein</fullName>
    </recommendedName>
</protein>
<dbReference type="KEGG" id="hse:Hsero_1193"/>
<dbReference type="HOGENOM" id="CLU_1560842_0_0_4"/>
<reference evidence="1 2" key="1">
    <citation type="submission" date="2010-04" db="EMBL/GenBank/DDBJ databases">
        <title>The genome of Herbaspirillum seropedicae SmR1, an endophytic, nitrogen-fixing, plant-growth promoting beta-Proteobacteria.</title>
        <authorList>
            <person name="Pedrosa F.O."/>
            <person name="Monteiro R.A."/>
            <person name="Wassem R."/>
            <person name="Cruz L.M."/>
            <person name="Ayub R.A."/>
            <person name="Colauto N.B."/>
            <person name="Fernandez M.A."/>
            <person name="Fungaro M.H.P."/>
            <person name="Grisard E.C."/>
            <person name="Hungria M."/>
            <person name="Madeira H.M.F."/>
            <person name="Nodari R.O."/>
            <person name="Osaku C.A."/>
            <person name="Petzl-Erler M.L."/>
            <person name="Terenzi H."/>
            <person name="Vieira L.G.E."/>
            <person name="Almeida M.I.M."/>
            <person name="Alves L.R."/>
            <person name="Arantes O.M.N."/>
            <person name="Balsanelli E."/>
            <person name="Barcellos F.G."/>
            <person name="Baura V.A."/>
            <person name="Binde D.R."/>
            <person name="Campo R.J."/>
            <person name="Chubatsu L.S."/>
            <person name="Chueire L.M.O."/>
            <person name="Ciferri R.R."/>
            <person name="Correa L.C."/>
            <person name="da Conceicao Silva J.L."/>
            <person name="Dabul A.N.G."/>
            <person name="Dambros B.P."/>
            <person name="Faoro H."/>
            <person name="Favetti A."/>
            <person name="Friedermann G."/>
            <person name="Furlaneto M.C."/>
            <person name="Gasques L.S."/>
            <person name="Gimenes C.C.T."/>
            <person name="Gioppo N.M.R."/>
            <person name="Glienke-Blanco C."/>
            <person name="Godoy L.P."/>
            <person name="Guerra M.P."/>
            <person name="Karp S."/>
            <person name="Kava-Cordeiro V."/>
            <person name="Margarido V.P."/>
            <person name="Mathioni S.M."/>
            <person name="Menck-Soares M.A."/>
            <person name="Murace N.K."/>
            <person name="Nicolas M.F."/>
            <person name="Oliveira C.E.C."/>
            <person name="Pagnan N.A.B."/>
            <person name="Pamphile J.A."/>
            <person name="Patussi E.V."/>
            <person name="Pereira L.F.P."/>
            <person name="Pereira-Ferrari L."/>
            <person name="Pinto F.G.S."/>
            <person name="Precoma C."/>
            <person name="Prioli A.J."/>
            <person name="Prioli S.M.A.P."/>
            <person name="Raittz R.T."/>
            <person name="Ramos H.J.O."/>
            <person name="Ribeiro E.M.S.F."/>
            <person name="Rigo L.U."/>
            <person name="Rocha C.L.M.S.C."/>
            <person name="Rocha S.N."/>
            <person name="Santos K."/>
            <person name="Satori D."/>
            <person name="Silva A.G."/>
            <person name="Simao R.C.G."/>
            <person name="Soares M.A.M."/>
            <person name="Souza E.M."/>
            <person name="Steffens M.B.R."/>
            <person name="Steindel M."/>
            <person name="Tadra-Sfeir M.Z."/>
            <person name="Takahashi E.K."/>
            <person name="Torres R.A."/>
            <person name="Valle J.S."/>
            <person name="Vernal J.I."/>
            <person name="Vilas-Boas L.A."/>
            <person name="Watanabe M.A.E."/>
            <person name="Weiss V.A."/>
            <person name="Yates M.A."/>
            <person name="Souza E.M."/>
        </authorList>
    </citation>
    <scope>NUCLEOTIDE SEQUENCE [LARGE SCALE GENOMIC DNA]</scope>
    <source>
        <strain evidence="1 2">SmR1</strain>
    </source>
</reference>
<dbReference type="EMBL" id="CP002039">
    <property type="protein sequence ID" value="ADJ62710.1"/>
    <property type="molecule type" value="Genomic_DNA"/>
</dbReference>
<gene>
    <name evidence="1" type="ordered locus">Hsero_1193</name>
</gene>